<reference evidence="3" key="1">
    <citation type="submission" date="2016-11" db="EMBL/GenBank/DDBJ databases">
        <authorList>
            <person name="Varghese N."/>
            <person name="Submissions S."/>
        </authorList>
    </citation>
    <scope>NUCLEOTIDE SEQUENCE [LARGE SCALE GENOMIC DNA]</scope>
    <source>
        <strain evidence="3">DSM 26898</strain>
    </source>
</reference>
<accession>A0A1M4WL02</accession>
<gene>
    <name evidence="2" type="ORF">SAMN05444408_104237</name>
</gene>
<protein>
    <submittedName>
        <fullName evidence="2">Uncharacterized protein</fullName>
    </submittedName>
</protein>
<evidence type="ECO:0000313" key="2">
    <source>
        <dbReference type="EMBL" id="SHE81877.1"/>
    </source>
</evidence>
<dbReference type="Proteomes" id="UP000184236">
    <property type="component" value="Unassembled WGS sequence"/>
</dbReference>
<evidence type="ECO:0000313" key="3">
    <source>
        <dbReference type="Proteomes" id="UP000184236"/>
    </source>
</evidence>
<organism evidence="2 3">
    <name type="scientific">Chryseobacterium takakiae</name>
    <dbReference type="NCBI Taxonomy" id="1302685"/>
    <lineage>
        <taxon>Bacteria</taxon>
        <taxon>Pseudomonadati</taxon>
        <taxon>Bacteroidota</taxon>
        <taxon>Flavobacteriia</taxon>
        <taxon>Flavobacteriales</taxon>
        <taxon>Weeksellaceae</taxon>
        <taxon>Chryseobacterium group</taxon>
        <taxon>Chryseobacterium</taxon>
    </lineage>
</organism>
<proteinExistence type="predicted"/>
<sequence>MENLKIKKLQHGHLQKIFGGGEWIQTSSQSKKNIGGQNVTVTTTDSYHDANGDKQWGPGESGSMCQSISQSIN</sequence>
<feature type="compositionally biased region" description="Polar residues" evidence="1">
    <location>
        <begin position="63"/>
        <end position="73"/>
    </location>
</feature>
<evidence type="ECO:0000256" key="1">
    <source>
        <dbReference type="SAM" id="MobiDB-lite"/>
    </source>
</evidence>
<feature type="region of interest" description="Disordered" evidence="1">
    <location>
        <begin position="28"/>
        <end position="73"/>
    </location>
</feature>
<name>A0A1M4WL02_9FLAO</name>
<dbReference type="STRING" id="1302685.SAMN05444408_104237"/>
<dbReference type="EMBL" id="FQVO01000004">
    <property type="protein sequence ID" value="SHE81877.1"/>
    <property type="molecule type" value="Genomic_DNA"/>
</dbReference>
<dbReference type="AlphaFoldDB" id="A0A1M4WL02"/>
<feature type="compositionally biased region" description="Polar residues" evidence="1">
    <location>
        <begin position="28"/>
        <end position="45"/>
    </location>
</feature>
<dbReference type="RefSeq" id="WP_072884246.1">
    <property type="nucleotide sequence ID" value="NZ_FQVO01000004.1"/>
</dbReference>
<keyword evidence="3" id="KW-1185">Reference proteome</keyword>